<dbReference type="InterPro" id="IPR004095">
    <property type="entry name" value="TGS"/>
</dbReference>
<dbReference type="PANTHER" id="PTHR21262">
    <property type="entry name" value="GUANOSINE-3',5'-BIS DIPHOSPHATE 3'-PYROPHOSPHOHYDROLASE"/>
    <property type="match status" value="1"/>
</dbReference>
<evidence type="ECO:0000256" key="4">
    <source>
        <dbReference type="ARBA" id="ARBA00047968"/>
    </source>
</evidence>
<evidence type="ECO:0000313" key="9">
    <source>
        <dbReference type="EMBL" id="WEJ62597.1"/>
    </source>
</evidence>
<dbReference type="PANTHER" id="PTHR21262:SF36">
    <property type="entry name" value="BIFUNCTIONAL (P)PPGPP SYNTHASE_HYDROLASE SPOT"/>
    <property type="match status" value="1"/>
</dbReference>
<dbReference type="InterPro" id="IPR007685">
    <property type="entry name" value="RelA_SpoT"/>
</dbReference>
<dbReference type="SUPFAM" id="SSF81271">
    <property type="entry name" value="TGS-like"/>
    <property type="match status" value="1"/>
</dbReference>
<dbReference type="Pfam" id="PF19296">
    <property type="entry name" value="RelA_AH_RIS"/>
    <property type="match status" value="1"/>
</dbReference>
<dbReference type="PROSITE" id="PS51831">
    <property type="entry name" value="HD"/>
    <property type="match status" value="1"/>
</dbReference>
<accession>A0ABY8CBJ9</accession>
<dbReference type="NCBIfam" id="TIGR00691">
    <property type="entry name" value="spoT_relA"/>
    <property type="match status" value="1"/>
</dbReference>
<dbReference type="InterPro" id="IPR045600">
    <property type="entry name" value="RelA/SpoT_AH_RIS"/>
</dbReference>
<reference evidence="9 10" key="1">
    <citation type="submission" date="2022-06" db="EMBL/GenBank/DDBJ databases">
        <title>Thiomicrohabdus sp. nov, an obligately chemolithoautotrophic, sulfur-oxidizing bacterium isolated from beach of Guanyin Mountain. Amoy.</title>
        <authorList>
            <person name="Zhu H."/>
        </authorList>
    </citation>
    <scope>NUCLEOTIDE SEQUENCE [LARGE SCALE GENOMIC DNA]</scope>
    <source>
        <strain evidence="9 10">XGS-01</strain>
    </source>
</reference>
<comment type="pathway">
    <text evidence="2">Purine metabolism; ppGpp biosynthesis; ppGpp from GDP: step 1/1.</text>
</comment>
<dbReference type="InterPro" id="IPR043519">
    <property type="entry name" value="NT_sf"/>
</dbReference>
<dbReference type="InterPro" id="IPR012676">
    <property type="entry name" value="TGS-like"/>
</dbReference>
<dbReference type="Pfam" id="PF13328">
    <property type="entry name" value="HD_4"/>
    <property type="match status" value="1"/>
</dbReference>
<dbReference type="SMART" id="SM00954">
    <property type="entry name" value="RelA_SpoT"/>
    <property type="match status" value="1"/>
</dbReference>
<proteinExistence type="inferred from homology"/>
<evidence type="ECO:0000259" key="8">
    <source>
        <dbReference type="PROSITE" id="PS51880"/>
    </source>
</evidence>
<sequence>MPTPSSINGLLEKASAYLTPEQVELVHSAFEFGALAHQGQTRKSGGDYIWHPVAVAEILAEIQLDKESLIAAILHDVVEDTPYTKNDIAERFGESVAEIVDGVTKLGKLEFDNPQEAQAENFRKMILAMSRDIRVILIKLADRLHNMRTLGVMRPDKQRRIARETLEIFAPIAGRLGINAVRIELEDLGFKAMHPTRFAVLENAVKKARGNRKEVIEQISETFHNRLTQEKIPCQVIGREKHLYSLYKKMKNKRQSFNDILDIFAFRIIVNSADDCYRTLGTVHSIYKPLPGRFKDYIAIPKANGYQSLHTALFGPYGVHLEVQIRSETMHEVSEHGIAAHWQYKQENTEADGPPSHVDLRAQEWVKNLLEIQQSAGNSLDFLENVKIDLFPDVIYVFTPKGDIITLPSGSTPVDFAYAVHTNIGHSTLGCRIDKKLVPLRTPLESGKTIHILKGNEATPNPSWLNFVKTAKARSQIRHYMKHQQSGEAIALGQRMLTKSLRNFNMAYEGLTDEIRNDLINELKLKDWEQLLEELGSGNRMAPLVAKQIHDIVLGSDDEIGPKNLNDDAALPISGTEGMVVHFANCCHPIPGDEIIGFVSTEKGLVIHRETCHNIKNIRNQPEKCLDVQWDQEASATFLTEVQIEAKNQRGTLATIANEIAKTNTDIERVRSEDKDESYSLMQFVINVRDRDQLAMVLKRLKHLSIVEKVQRL</sequence>
<feature type="domain" description="ACT" evidence="6">
    <location>
        <begin position="641"/>
        <end position="713"/>
    </location>
</feature>
<dbReference type="Proteomes" id="UP001222275">
    <property type="component" value="Chromosome"/>
</dbReference>
<evidence type="ECO:0000313" key="10">
    <source>
        <dbReference type="Proteomes" id="UP001222275"/>
    </source>
</evidence>
<evidence type="ECO:0000259" key="6">
    <source>
        <dbReference type="PROSITE" id="PS51671"/>
    </source>
</evidence>
<dbReference type="SUPFAM" id="SSF55021">
    <property type="entry name" value="ACT-like"/>
    <property type="match status" value="1"/>
</dbReference>
<dbReference type="Gene3D" id="3.30.70.260">
    <property type="match status" value="1"/>
</dbReference>
<dbReference type="EMBL" id="CP102381">
    <property type="protein sequence ID" value="WEJ62597.1"/>
    <property type="molecule type" value="Genomic_DNA"/>
</dbReference>
<dbReference type="InterPro" id="IPR003607">
    <property type="entry name" value="HD/PDEase_dom"/>
</dbReference>
<comment type="function">
    <text evidence="5">In eubacteria ppGpp (guanosine 3'-diphosphate 5'-diphosphate) is a mediator of the stringent response that coordinates a variety of cellular activities in response to changes in nutritional abundance.</text>
</comment>
<dbReference type="InterPro" id="IPR002912">
    <property type="entry name" value="ACT_dom"/>
</dbReference>
<dbReference type="SUPFAM" id="SSF109604">
    <property type="entry name" value="HD-domain/PDEase-like"/>
    <property type="match status" value="1"/>
</dbReference>
<dbReference type="Gene3D" id="3.10.20.30">
    <property type="match status" value="1"/>
</dbReference>
<evidence type="ECO:0000256" key="1">
    <source>
        <dbReference type="ARBA" id="ARBA00022801"/>
    </source>
</evidence>
<dbReference type="CDD" id="cd05399">
    <property type="entry name" value="NT_Rel-Spo_like"/>
    <property type="match status" value="1"/>
</dbReference>
<feature type="domain" description="HD" evidence="7">
    <location>
        <begin position="48"/>
        <end position="147"/>
    </location>
</feature>
<dbReference type="CDD" id="cd04876">
    <property type="entry name" value="ACT_RelA-SpoT"/>
    <property type="match status" value="1"/>
</dbReference>
<dbReference type="Pfam" id="PF13291">
    <property type="entry name" value="ACT_4"/>
    <property type="match status" value="1"/>
</dbReference>
<dbReference type="PROSITE" id="PS51671">
    <property type="entry name" value="ACT"/>
    <property type="match status" value="1"/>
</dbReference>
<dbReference type="EC" id="3.1.7.2" evidence="3"/>
<dbReference type="InterPro" id="IPR033655">
    <property type="entry name" value="TGS_RelA/SpoT"/>
</dbReference>
<dbReference type="Gene3D" id="3.30.460.10">
    <property type="entry name" value="Beta Polymerase, domain 2"/>
    <property type="match status" value="1"/>
</dbReference>
<dbReference type="PROSITE" id="PS51880">
    <property type="entry name" value="TGS"/>
    <property type="match status" value="1"/>
</dbReference>
<dbReference type="SMART" id="SM00471">
    <property type="entry name" value="HDc"/>
    <property type="match status" value="1"/>
</dbReference>
<keyword evidence="1" id="KW-0378">Hydrolase</keyword>
<comment type="similarity">
    <text evidence="5">Belongs to the relA/spoT family.</text>
</comment>
<evidence type="ECO:0000256" key="2">
    <source>
        <dbReference type="ARBA" id="ARBA00024329"/>
    </source>
</evidence>
<dbReference type="Gene3D" id="1.10.3210.10">
    <property type="entry name" value="Hypothetical protein af1432"/>
    <property type="match status" value="1"/>
</dbReference>
<dbReference type="InterPro" id="IPR045865">
    <property type="entry name" value="ACT-like_dom_sf"/>
</dbReference>
<gene>
    <name evidence="9" type="ORF">NR989_11370</name>
</gene>
<evidence type="ECO:0000256" key="3">
    <source>
        <dbReference type="ARBA" id="ARBA00024387"/>
    </source>
</evidence>
<organism evidence="9 10">
    <name type="scientific">Thiomicrorhabdus lithotrophica</name>
    <dbReference type="NCBI Taxonomy" id="2949997"/>
    <lineage>
        <taxon>Bacteria</taxon>
        <taxon>Pseudomonadati</taxon>
        <taxon>Pseudomonadota</taxon>
        <taxon>Gammaproteobacteria</taxon>
        <taxon>Thiotrichales</taxon>
        <taxon>Piscirickettsiaceae</taxon>
        <taxon>Thiomicrorhabdus</taxon>
    </lineage>
</organism>
<protein>
    <recommendedName>
        <fullName evidence="3">guanosine-3',5'-bis(diphosphate) 3'-diphosphatase</fullName>
        <ecNumber evidence="3">3.1.7.2</ecNumber>
    </recommendedName>
</protein>
<name>A0ABY8CBJ9_9GAMM</name>
<feature type="domain" description="TGS" evidence="8">
    <location>
        <begin position="393"/>
        <end position="454"/>
    </location>
</feature>
<dbReference type="CDD" id="cd01668">
    <property type="entry name" value="TGS_RSH"/>
    <property type="match status" value="1"/>
</dbReference>
<comment type="catalytic activity">
    <reaction evidence="4">
        <text>guanosine 3',5'-bis(diphosphate) + H2O = GDP + diphosphate + H(+)</text>
        <dbReference type="Rhea" id="RHEA:14253"/>
        <dbReference type="ChEBI" id="CHEBI:15377"/>
        <dbReference type="ChEBI" id="CHEBI:15378"/>
        <dbReference type="ChEBI" id="CHEBI:33019"/>
        <dbReference type="ChEBI" id="CHEBI:58189"/>
        <dbReference type="ChEBI" id="CHEBI:77828"/>
        <dbReference type="EC" id="3.1.7.2"/>
    </reaction>
</comment>
<dbReference type="InterPro" id="IPR004811">
    <property type="entry name" value="RelA/Spo_fam"/>
</dbReference>
<dbReference type="Pfam" id="PF04607">
    <property type="entry name" value="RelA_SpoT"/>
    <property type="match status" value="1"/>
</dbReference>
<dbReference type="SUPFAM" id="SSF81301">
    <property type="entry name" value="Nucleotidyltransferase"/>
    <property type="match status" value="1"/>
</dbReference>
<dbReference type="InterPro" id="IPR006674">
    <property type="entry name" value="HD_domain"/>
</dbReference>
<dbReference type="RefSeq" id="WP_275594855.1">
    <property type="nucleotide sequence ID" value="NZ_CP102381.1"/>
</dbReference>
<evidence type="ECO:0000259" key="7">
    <source>
        <dbReference type="PROSITE" id="PS51831"/>
    </source>
</evidence>
<keyword evidence="10" id="KW-1185">Reference proteome</keyword>
<dbReference type="InterPro" id="IPR012675">
    <property type="entry name" value="Beta-grasp_dom_sf"/>
</dbReference>
<dbReference type="CDD" id="cd00077">
    <property type="entry name" value="HDc"/>
    <property type="match status" value="1"/>
</dbReference>
<evidence type="ECO:0000256" key="5">
    <source>
        <dbReference type="RuleBase" id="RU003847"/>
    </source>
</evidence>
<dbReference type="Pfam" id="PF02824">
    <property type="entry name" value="TGS"/>
    <property type="match status" value="1"/>
</dbReference>